<dbReference type="Proteomes" id="UP001189429">
    <property type="component" value="Unassembled WGS sequence"/>
</dbReference>
<keyword evidence="1" id="KW-0732">Signal</keyword>
<comment type="caution">
    <text evidence="2">The sequence shown here is derived from an EMBL/GenBank/DDBJ whole genome shotgun (WGS) entry which is preliminary data.</text>
</comment>
<sequence>MGLSGVALAAAAACGTLPGALALKAAGAAGADERGSILVTTGYWRLDNSHADAGGLRNGPGGYLKSMHKVMSLNTDIAIYGDAFGVENMQLARGEAKPALAGAEVLEIESLEPCKSHGAEMRANVSKYTHPLHMHSITLACIWDGKFSLVGRSFRKYPGYDWYAWLDIGMHGGAEMDKNMLAWGNKPWPSASRLAKLPTDKISASGTGYCGNFKEGDYRFGHCVAATVWVIPARIVEDVVALFYEELEKCFRITKDQDESYQCLSEQVIMTHMEVSRPGLYNFIGKGYGTGIMNNFTTDLAELDGPSDLFSWLGAEDGQVTTMLAADRKRGLD</sequence>
<organism evidence="2 3">
    <name type="scientific">Prorocentrum cordatum</name>
    <dbReference type="NCBI Taxonomy" id="2364126"/>
    <lineage>
        <taxon>Eukaryota</taxon>
        <taxon>Sar</taxon>
        <taxon>Alveolata</taxon>
        <taxon>Dinophyceae</taxon>
        <taxon>Prorocentrales</taxon>
        <taxon>Prorocentraceae</taxon>
        <taxon>Prorocentrum</taxon>
    </lineage>
</organism>
<gene>
    <name evidence="2" type="ORF">PCOR1329_LOCUS51011</name>
</gene>
<keyword evidence="3" id="KW-1185">Reference proteome</keyword>
<reference evidence="2" key="1">
    <citation type="submission" date="2023-10" db="EMBL/GenBank/DDBJ databases">
        <authorList>
            <person name="Chen Y."/>
            <person name="Shah S."/>
            <person name="Dougan E. K."/>
            <person name="Thang M."/>
            <person name="Chan C."/>
        </authorList>
    </citation>
    <scope>NUCLEOTIDE SEQUENCE [LARGE SCALE GENOMIC DNA]</scope>
</reference>
<evidence type="ECO:0000313" key="2">
    <source>
        <dbReference type="EMBL" id="CAK0862657.1"/>
    </source>
</evidence>
<feature type="signal peptide" evidence="1">
    <location>
        <begin position="1"/>
        <end position="22"/>
    </location>
</feature>
<protein>
    <submittedName>
        <fullName evidence="2">Uncharacterized protein</fullName>
    </submittedName>
</protein>
<accession>A0ABN9UTK8</accession>
<proteinExistence type="predicted"/>
<name>A0ABN9UTK8_9DINO</name>
<feature type="chain" id="PRO_5046255466" evidence="1">
    <location>
        <begin position="23"/>
        <end position="333"/>
    </location>
</feature>
<evidence type="ECO:0000313" key="3">
    <source>
        <dbReference type="Proteomes" id="UP001189429"/>
    </source>
</evidence>
<evidence type="ECO:0000256" key="1">
    <source>
        <dbReference type="SAM" id="SignalP"/>
    </source>
</evidence>
<dbReference type="EMBL" id="CAUYUJ010016182">
    <property type="protein sequence ID" value="CAK0862657.1"/>
    <property type="molecule type" value="Genomic_DNA"/>
</dbReference>